<dbReference type="OrthoDB" id="927174at2"/>
<evidence type="ECO:0000259" key="2">
    <source>
        <dbReference type="Pfam" id="PF06580"/>
    </source>
</evidence>
<dbReference type="InterPro" id="IPR050640">
    <property type="entry name" value="Bact_2-comp_sensor_kinase"/>
</dbReference>
<protein>
    <submittedName>
        <fullName evidence="3">Histidine kinase</fullName>
    </submittedName>
</protein>
<keyword evidence="3" id="KW-0808">Transferase</keyword>
<reference evidence="3 4" key="1">
    <citation type="submission" date="2019-05" db="EMBL/GenBank/DDBJ databases">
        <authorList>
            <person name="Qu J.-H."/>
        </authorList>
    </citation>
    <scope>NUCLEOTIDE SEQUENCE [LARGE SCALE GENOMIC DNA]</scope>
    <source>
        <strain evidence="3 4">T17</strain>
    </source>
</reference>
<comment type="caution">
    <text evidence="3">The sequence shown here is derived from an EMBL/GenBank/DDBJ whole genome shotgun (WGS) entry which is preliminary data.</text>
</comment>
<dbReference type="GO" id="GO:0016020">
    <property type="term" value="C:membrane"/>
    <property type="evidence" value="ECO:0007669"/>
    <property type="project" value="InterPro"/>
</dbReference>
<evidence type="ECO:0000313" key="4">
    <source>
        <dbReference type="Proteomes" id="UP000306402"/>
    </source>
</evidence>
<keyword evidence="1" id="KW-0472">Membrane</keyword>
<feature type="transmembrane region" description="Helical" evidence="1">
    <location>
        <begin position="101"/>
        <end position="123"/>
    </location>
</feature>
<evidence type="ECO:0000256" key="1">
    <source>
        <dbReference type="SAM" id="Phobius"/>
    </source>
</evidence>
<keyword evidence="4" id="KW-1185">Reference proteome</keyword>
<keyword evidence="1" id="KW-1133">Transmembrane helix</keyword>
<dbReference type="AlphaFoldDB" id="A0A5R9L6K2"/>
<dbReference type="PANTHER" id="PTHR34220">
    <property type="entry name" value="SENSOR HISTIDINE KINASE YPDA"/>
    <property type="match status" value="1"/>
</dbReference>
<dbReference type="GO" id="GO:0000155">
    <property type="term" value="F:phosphorelay sensor kinase activity"/>
    <property type="evidence" value="ECO:0007669"/>
    <property type="project" value="InterPro"/>
</dbReference>
<dbReference type="PANTHER" id="PTHR34220:SF7">
    <property type="entry name" value="SENSOR HISTIDINE KINASE YPDA"/>
    <property type="match status" value="1"/>
</dbReference>
<dbReference type="EMBL" id="VCEJ01000002">
    <property type="protein sequence ID" value="TLV04078.1"/>
    <property type="molecule type" value="Genomic_DNA"/>
</dbReference>
<dbReference type="Pfam" id="PF06580">
    <property type="entry name" value="His_kinase"/>
    <property type="match status" value="1"/>
</dbReference>
<keyword evidence="1" id="KW-0812">Transmembrane</keyword>
<organism evidence="3 4">
    <name type="scientific">Dyadobacter luticola</name>
    <dbReference type="NCBI Taxonomy" id="1979387"/>
    <lineage>
        <taxon>Bacteria</taxon>
        <taxon>Pseudomonadati</taxon>
        <taxon>Bacteroidota</taxon>
        <taxon>Cytophagia</taxon>
        <taxon>Cytophagales</taxon>
        <taxon>Spirosomataceae</taxon>
        <taxon>Dyadobacter</taxon>
    </lineage>
</organism>
<feature type="transmembrane region" description="Helical" evidence="1">
    <location>
        <begin position="25"/>
        <end position="51"/>
    </location>
</feature>
<name>A0A5R9L6K2_9BACT</name>
<dbReference type="InterPro" id="IPR010559">
    <property type="entry name" value="Sig_transdc_His_kin_internal"/>
</dbReference>
<accession>A0A5R9L6K2</accession>
<proteinExistence type="predicted"/>
<gene>
    <name evidence="3" type="ORF">FEN17_06210</name>
</gene>
<evidence type="ECO:0000313" key="3">
    <source>
        <dbReference type="EMBL" id="TLV04078.1"/>
    </source>
</evidence>
<sequence length="331" mass="37724">MMPVLFAVGNYYFIGTEYFTNPETFLIATPIVFLLYWFSVILLTILIRGIINRYPRIDQTTKRLVVMLLTVGAVTVALAVFDVWIYSITPGLEVAFTWQNIWPIIILGEFFDLFLCAMLGLFYSLEQWRKNEAETEKLQRLSLQSQFDALKGQVNPHFLFNSLNTLSSLIGEDQEVAEQFVEDLAKVYRYILQAGKIELIPLRSEVHFMQTYKRLLDVRYGESLQISLPESVPAELHVPPLSLQVLVDNAIKHNAMSGAKPLTINIETAFSQRISISNNVHPKIRAIGTTRAGLASVKAKYRELGNREVRVEQTDENFKVSLPLLPEPVRV</sequence>
<dbReference type="Proteomes" id="UP000306402">
    <property type="component" value="Unassembled WGS sequence"/>
</dbReference>
<keyword evidence="3" id="KW-0418">Kinase</keyword>
<feature type="domain" description="Signal transduction histidine kinase internal region" evidence="2">
    <location>
        <begin position="146"/>
        <end position="224"/>
    </location>
</feature>
<feature type="transmembrane region" description="Helical" evidence="1">
    <location>
        <begin position="63"/>
        <end position="89"/>
    </location>
</feature>